<comment type="caution">
    <text evidence="2">The sequence shown here is derived from an EMBL/GenBank/DDBJ whole genome shotgun (WGS) entry which is preliminary data.</text>
</comment>
<proteinExistence type="predicted"/>
<dbReference type="EMBL" id="BONH01000063">
    <property type="protein sequence ID" value="GIG02896.1"/>
    <property type="molecule type" value="Genomic_DNA"/>
</dbReference>
<dbReference type="InterPro" id="IPR000182">
    <property type="entry name" value="GNAT_dom"/>
</dbReference>
<dbReference type="Proteomes" id="UP000659904">
    <property type="component" value="Unassembled WGS sequence"/>
</dbReference>
<dbReference type="PROSITE" id="PS51186">
    <property type="entry name" value="GNAT"/>
    <property type="match status" value="1"/>
</dbReference>
<keyword evidence="3" id="KW-1185">Reference proteome</keyword>
<dbReference type="SUPFAM" id="SSF55729">
    <property type="entry name" value="Acyl-CoA N-acyltransferases (Nat)"/>
    <property type="match status" value="1"/>
</dbReference>
<evidence type="ECO:0000259" key="1">
    <source>
        <dbReference type="PROSITE" id="PS51186"/>
    </source>
</evidence>
<protein>
    <recommendedName>
        <fullName evidence="1">N-acetyltransferase domain-containing protein</fullName>
    </recommendedName>
</protein>
<feature type="domain" description="N-acetyltransferase" evidence="1">
    <location>
        <begin position="122"/>
        <end position="253"/>
    </location>
</feature>
<sequence length="253" mass="26259">MPINVDMICNAWSHAFYRVCEATPDGWCAKRGEVRAGVTRVPTSSLNVAWSMAPDPDLAALDELATRVSEFGVPWSIIVRGSAGGAVADLAARHGLTTRGERPFMVCPADDAVLRADDSRQALIRPVGAQSADSYTAALTTGFEVPDGFFGSLMGGGVLDAPDMTGYLAEEAGELVATGFGIRGGGGLAVFNIAVVPPVRGRGLGRAMTARVVADGFAAGAEAAYLNPSAAAQPLYESMGFRVVESWAVFTAS</sequence>
<dbReference type="GO" id="GO:0016747">
    <property type="term" value="F:acyltransferase activity, transferring groups other than amino-acyl groups"/>
    <property type="evidence" value="ECO:0007669"/>
    <property type="project" value="InterPro"/>
</dbReference>
<dbReference type="RefSeq" id="WP_120319098.1">
    <property type="nucleotide sequence ID" value="NZ_BONH01000063.1"/>
</dbReference>
<evidence type="ECO:0000313" key="2">
    <source>
        <dbReference type="EMBL" id="GIG02896.1"/>
    </source>
</evidence>
<accession>A0A8J3P3R2</accession>
<dbReference type="CDD" id="cd04301">
    <property type="entry name" value="NAT_SF"/>
    <property type="match status" value="1"/>
</dbReference>
<name>A0A8J3P3R2_9ACTN</name>
<dbReference type="Gene3D" id="3.40.630.30">
    <property type="match status" value="1"/>
</dbReference>
<dbReference type="Pfam" id="PF13508">
    <property type="entry name" value="Acetyltransf_7"/>
    <property type="match status" value="1"/>
</dbReference>
<organism evidence="2 3">
    <name type="scientific">Catellatospora citrea</name>
    <dbReference type="NCBI Taxonomy" id="53366"/>
    <lineage>
        <taxon>Bacteria</taxon>
        <taxon>Bacillati</taxon>
        <taxon>Actinomycetota</taxon>
        <taxon>Actinomycetes</taxon>
        <taxon>Micromonosporales</taxon>
        <taxon>Micromonosporaceae</taxon>
        <taxon>Catellatospora</taxon>
    </lineage>
</organism>
<dbReference type="InterPro" id="IPR016181">
    <property type="entry name" value="Acyl_CoA_acyltransferase"/>
</dbReference>
<evidence type="ECO:0000313" key="3">
    <source>
        <dbReference type="Proteomes" id="UP000659904"/>
    </source>
</evidence>
<dbReference type="AlphaFoldDB" id="A0A8J3P3R2"/>
<gene>
    <name evidence="2" type="ORF">Cci01nite_79890</name>
</gene>
<reference evidence="2 3" key="1">
    <citation type="submission" date="2021-01" db="EMBL/GenBank/DDBJ databases">
        <title>Whole genome shotgun sequence of Catellatospora citrea NBRC 14495.</title>
        <authorList>
            <person name="Komaki H."/>
            <person name="Tamura T."/>
        </authorList>
    </citation>
    <scope>NUCLEOTIDE SEQUENCE [LARGE SCALE GENOMIC DNA]</scope>
    <source>
        <strain evidence="2 3">NBRC 14495</strain>
    </source>
</reference>